<dbReference type="InterPro" id="IPR008914">
    <property type="entry name" value="PEBP"/>
</dbReference>
<proteinExistence type="predicted"/>
<reference evidence="2" key="1">
    <citation type="submission" date="2022-03" db="EMBL/GenBank/DDBJ databases">
        <authorList>
            <person name="Lindestad O."/>
        </authorList>
    </citation>
    <scope>NUCLEOTIDE SEQUENCE</scope>
</reference>
<evidence type="ECO:0000256" key="1">
    <source>
        <dbReference type="SAM" id="SignalP"/>
    </source>
</evidence>
<dbReference type="Gene3D" id="3.90.280.10">
    <property type="entry name" value="PEBP-like"/>
    <property type="match status" value="1"/>
</dbReference>
<organism evidence="2 3">
    <name type="scientific">Pararge aegeria aegeria</name>
    <dbReference type="NCBI Taxonomy" id="348720"/>
    <lineage>
        <taxon>Eukaryota</taxon>
        <taxon>Metazoa</taxon>
        <taxon>Ecdysozoa</taxon>
        <taxon>Arthropoda</taxon>
        <taxon>Hexapoda</taxon>
        <taxon>Insecta</taxon>
        <taxon>Pterygota</taxon>
        <taxon>Neoptera</taxon>
        <taxon>Endopterygota</taxon>
        <taxon>Lepidoptera</taxon>
        <taxon>Glossata</taxon>
        <taxon>Ditrysia</taxon>
        <taxon>Papilionoidea</taxon>
        <taxon>Nymphalidae</taxon>
        <taxon>Satyrinae</taxon>
        <taxon>Satyrini</taxon>
        <taxon>Parargina</taxon>
        <taxon>Pararge</taxon>
    </lineage>
</organism>
<dbReference type="InterPro" id="IPR035810">
    <property type="entry name" value="PEBP_euk"/>
</dbReference>
<dbReference type="CDD" id="cd00866">
    <property type="entry name" value="PEBP_euk"/>
    <property type="match status" value="1"/>
</dbReference>
<evidence type="ECO:0000313" key="3">
    <source>
        <dbReference type="Proteomes" id="UP000838756"/>
    </source>
</evidence>
<dbReference type="SUPFAM" id="SSF49777">
    <property type="entry name" value="PEBP-like"/>
    <property type="match status" value="1"/>
</dbReference>
<feature type="chain" id="PRO_5035718019" evidence="1">
    <location>
        <begin position="24"/>
        <end position="221"/>
    </location>
</feature>
<dbReference type="Pfam" id="PF01161">
    <property type="entry name" value="PBP"/>
    <property type="match status" value="1"/>
</dbReference>
<keyword evidence="1" id="KW-0732">Signal</keyword>
<dbReference type="PANTHER" id="PTHR11362:SF82">
    <property type="entry name" value="PHOSPHATIDYLETHANOLAMINE-BINDING PROTEIN 4"/>
    <property type="match status" value="1"/>
</dbReference>
<dbReference type="OrthoDB" id="2506647at2759"/>
<dbReference type="InterPro" id="IPR036610">
    <property type="entry name" value="PEBP-like_sf"/>
</dbReference>
<gene>
    <name evidence="2" type="primary">jg13674</name>
    <name evidence="2" type="ORF">PAEG_LOCUS23981</name>
</gene>
<dbReference type="PANTHER" id="PTHR11362">
    <property type="entry name" value="PHOSPHATIDYLETHANOLAMINE-BINDING PROTEIN"/>
    <property type="match status" value="1"/>
</dbReference>
<feature type="signal peptide" evidence="1">
    <location>
        <begin position="1"/>
        <end position="23"/>
    </location>
</feature>
<sequence length="221" mass="24840">MGGISKSAIVLLLHLVITDKVFAADIISPIASEFKANRIVPDVIPFAPNGKLWVAYQSAIEVEFGNELTPTEVKDIPFVWWPWEMSPNEYYTLAMVDPDAPSRSVPTSRNWNHWLVCNIPGHHVVSGETIAEYVGAGPGEDSGLHRYVFLVYKQPARIVFNEPYLNNRSIANRTGFSIYDFAKKYNLADPVAGNFFVAQYDNYVPILYKQLGIKDIMSIEV</sequence>
<dbReference type="EMBL" id="CAKXAJ010026200">
    <property type="protein sequence ID" value="CAH2261617.1"/>
    <property type="molecule type" value="Genomic_DNA"/>
</dbReference>
<name>A0A8S4SFV7_9NEOP</name>
<comment type="caution">
    <text evidence="2">The sequence shown here is derived from an EMBL/GenBank/DDBJ whole genome shotgun (WGS) entry which is preliminary data.</text>
</comment>
<dbReference type="AlphaFoldDB" id="A0A8S4SFV7"/>
<keyword evidence="3" id="KW-1185">Reference proteome</keyword>
<dbReference type="Proteomes" id="UP000838756">
    <property type="component" value="Unassembled WGS sequence"/>
</dbReference>
<protein>
    <submittedName>
        <fullName evidence="2">Jg13674 protein</fullName>
    </submittedName>
</protein>
<evidence type="ECO:0000313" key="2">
    <source>
        <dbReference type="EMBL" id="CAH2261617.1"/>
    </source>
</evidence>
<accession>A0A8S4SFV7</accession>